<dbReference type="CDD" id="cd12148">
    <property type="entry name" value="fungal_TF_MHR"/>
    <property type="match status" value="1"/>
</dbReference>
<evidence type="ECO:0000313" key="11">
    <source>
        <dbReference type="Proteomes" id="UP001320420"/>
    </source>
</evidence>
<evidence type="ECO:0000256" key="7">
    <source>
        <dbReference type="ARBA" id="ARBA00023242"/>
    </source>
</evidence>
<proteinExistence type="predicted"/>
<dbReference type="GO" id="GO:0006351">
    <property type="term" value="P:DNA-templated transcription"/>
    <property type="evidence" value="ECO:0007669"/>
    <property type="project" value="InterPro"/>
</dbReference>
<feature type="region of interest" description="Disordered" evidence="8">
    <location>
        <begin position="1"/>
        <end position="34"/>
    </location>
</feature>
<reference evidence="10 11" key="1">
    <citation type="submission" date="2024-02" db="EMBL/GenBank/DDBJ databases">
        <title>De novo assembly and annotation of 12 fungi associated with fruit tree decline syndrome in Ontario, Canada.</title>
        <authorList>
            <person name="Sulman M."/>
            <person name="Ellouze W."/>
            <person name="Ilyukhin E."/>
        </authorList>
    </citation>
    <scope>NUCLEOTIDE SEQUENCE [LARGE SCALE GENOMIC DNA]</scope>
    <source>
        <strain evidence="10 11">M11/M66-122</strain>
    </source>
</reference>
<name>A0AAN9UW57_9PEZI</name>
<dbReference type="PROSITE" id="PS00463">
    <property type="entry name" value="ZN2_CY6_FUNGAL_1"/>
    <property type="match status" value="1"/>
</dbReference>
<protein>
    <recommendedName>
        <fullName evidence="9">Zn(2)-C6 fungal-type domain-containing protein</fullName>
    </recommendedName>
</protein>
<evidence type="ECO:0000256" key="5">
    <source>
        <dbReference type="ARBA" id="ARBA00023125"/>
    </source>
</evidence>
<dbReference type="GO" id="GO:0043565">
    <property type="term" value="F:sequence-specific DNA binding"/>
    <property type="evidence" value="ECO:0007669"/>
    <property type="project" value="TreeGrafter"/>
</dbReference>
<feature type="region of interest" description="Disordered" evidence="8">
    <location>
        <begin position="124"/>
        <end position="181"/>
    </location>
</feature>
<dbReference type="GO" id="GO:0000981">
    <property type="term" value="F:DNA-binding transcription factor activity, RNA polymerase II-specific"/>
    <property type="evidence" value="ECO:0007669"/>
    <property type="project" value="InterPro"/>
</dbReference>
<evidence type="ECO:0000256" key="6">
    <source>
        <dbReference type="ARBA" id="ARBA00023163"/>
    </source>
</evidence>
<dbReference type="Pfam" id="PF00172">
    <property type="entry name" value="Zn_clus"/>
    <property type="match status" value="1"/>
</dbReference>
<dbReference type="AlphaFoldDB" id="A0AAN9UW57"/>
<dbReference type="SMART" id="SM00066">
    <property type="entry name" value="GAL4"/>
    <property type="match status" value="1"/>
</dbReference>
<evidence type="ECO:0000256" key="3">
    <source>
        <dbReference type="ARBA" id="ARBA00022833"/>
    </source>
</evidence>
<evidence type="ECO:0000256" key="1">
    <source>
        <dbReference type="ARBA" id="ARBA00004123"/>
    </source>
</evidence>
<dbReference type="PANTHER" id="PTHR47782:SF1">
    <property type="entry name" value="PYRIMIDINE PATHWAY REGULATORY PROTEIN 1"/>
    <property type="match status" value="1"/>
</dbReference>
<feature type="region of interest" description="Disordered" evidence="8">
    <location>
        <begin position="733"/>
        <end position="812"/>
    </location>
</feature>
<dbReference type="EMBL" id="JAKJXP020000075">
    <property type="protein sequence ID" value="KAK7749318.1"/>
    <property type="molecule type" value="Genomic_DNA"/>
</dbReference>
<dbReference type="SUPFAM" id="SSF57701">
    <property type="entry name" value="Zn2/Cys6 DNA-binding domain"/>
    <property type="match status" value="1"/>
</dbReference>
<feature type="compositionally biased region" description="Polar residues" evidence="8">
    <location>
        <begin position="151"/>
        <end position="165"/>
    </location>
</feature>
<dbReference type="CDD" id="cd00067">
    <property type="entry name" value="GAL4"/>
    <property type="match status" value="1"/>
</dbReference>
<evidence type="ECO:0000256" key="4">
    <source>
        <dbReference type="ARBA" id="ARBA00023015"/>
    </source>
</evidence>
<dbReference type="InterPro" id="IPR036864">
    <property type="entry name" value="Zn2-C6_fun-type_DNA-bd_sf"/>
</dbReference>
<keyword evidence="5" id="KW-0238">DNA-binding</keyword>
<dbReference type="InterPro" id="IPR052202">
    <property type="entry name" value="Yeast_MetPath_Reg"/>
</dbReference>
<dbReference type="PROSITE" id="PS50048">
    <property type="entry name" value="ZN2_CY6_FUNGAL_2"/>
    <property type="match status" value="1"/>
</dbReference>
<dbReference type="InterPro" id="IPR001138">
    <property type="entry name" value="Zn2Cys6_DnaBD"/>
</dbReference>
<keyword evidence="7" id="KW-0539">Nucleus</keyword>
<feature type="compositionally biased region" description="Basic and acidic residues" evidence="8">
    <location>
        <begin position="130"/>
        <end position="147"/>
    </location>
</feature>
<feature type="compositionally biased region" description="Gly residues" evidence="8">
    <location>
        <begin position="733"/>
        <end position="743"/>
    </location>
</feature>
<evidence type="ECO:0000313" key="10">
    <source>
        <dbReference type="EMBL" id="KAK7749318.1"/>
    </source>
</evidence>
<keyword evidence="2" id="KW-0479">Metal-binding</keyword>
<sequence>MDLTVGSEPGVGEPGAEPIVPLPPATPQIGGRKKGTSCARCRRQKIRCDDNVPSCGNCIRTGQVCIRTHSSNNPDIISHINYTEARLRFLEDTLCRVAPEELAKAPPANKPGLDRIGTSYVNQIPTADQCRSRNEPHASFDRSDTDKGFQNGYSSHQRNPSSTSGDGIIASPTASSQIGPNEPLAHEVGLLSLANSRESKYLGPSSGVSFARLIFSSIPQSQGLATTWVSSGGVGRSRSGVPQAQPFPLNWTSDVDLQHFVDAYFETYHPLHPFLDEDIISEHLEIMYANTPSPTLLDPQEMSELCEFESSISPMYSVQIFLVIALGARALETRLSADFSSERYLATAQARIDNFGLSLHDTTEGLQVMLLLTLSSFYFENGPNAWFLNTALIASCLDLGFQRRWTDNSALRARMSVEEQKQVLHRKNIRSAIFWSTYSIERNLSVVLGRPLTLRDEAIDVEFPGEGGLSDVYNRASPHGQNRGSLGSAHAGSVDAGFKRPQLNSDDHQYTAAQLSFRLDQIVAEIKLMLHRVINLPSRFPWPTTDLSQWQRDTHARCDAILAEIHAHLGPTTTSRRRRRARTRTTTAAAAAVDPTTRNALELKYHHALMLLHRPSPALPRPSAASWRACHASATRTVALYADLLRVAKLGRSWLAAHAVFVSGITFVYCVWAQQIPGGREREAFARDVAACAAVLRFLGRTWTVAAEAVGKFERLARLTAASAWGPGVAAEGGGGGGGGGGTATPTSTGMGAAEGGVSATSPASDRVPLRGFQGYDATAQATSSTPNSNVHAAVPTDTDTDANQYTAAGDRNGGFDFEPMSFYTELGDTSAWFDLDWILSLNTGPSGEVISYPAP</sequence>
<dbReference type="InterPro" id="IPR007219">
    <property type="entry name" value="XnlR_reg_dom"/>
</dbReference>
<dbReference type="Pfam" id="PF04082">
    <property type="entry name" value="Fungal_trans"/>
    <property type="match status" value="1"/>
</dbReference>
<evidence type="ECO:0000259" key="9">
    <source>
        <dbReference type="PROSITE" id="PS50048"/>
    </source>
</evidence>
<gene>
    <name evidence="10" type="ORF">SLS62_008287</name>
</gene>
<accession>A0AAN9UW57</accession>
<keyword evidence="6" id="KW-0804">Transcription</keyword>
<dbReference type="GO" id="GO:0008270">
    <property type="term" value="F:zinc ion binding"/>
    <property type="evidence" value="ECO:0007669"/>
    <property type="project" value="InterPro"/>
</dbReference>
<evidence type="ECO:0000256" key="8">
    <source>
        <dbReference type="SAM" id="MobiDB-lite"/>
    </source>
</evidence>
<dbReference type="Proteomes" id="UP001320420">
    <property type="component" value="Unassembled WGS sequence"/>
</dbReference>
<keyword evidence="11" id="KW-1185">Reference proteome</keyword>
<dbReference type="SMART" id="SM00906">
    <property type="entry name" value="Fungal_trans"/>
    <property type="match status" value="1"/>
</dbReference>
<feature type="domain" description="Zn(2)-C6 fungal-type" evidence="9">
    <location>
        <begin position="37"/>
        <end position="67"/>
    </location>
</feature>
<keyword evidence="3" id="KW-0862">Zinc</keyword>
<comment type="caution">
    <text evidence="10">The sequence shown here is derived from an EMBL/GenBank/DDBJ whole genome shotgun (WGS) entry which is preliminary data.</text>
</comment>
<organism evidence="10 11">
    <name type="scientific">Diatrype stigma</name>
    <dbReference type="NCBI Taxonomy" id="117547"/>
    <lineage>
        <taxon>Eukaryota</taxon>
        <taxon>Fungi</taxon>
        <taxon>Dikarya</taxon>
        <taxon>Ascomycota</taxon>
        <taxon>Pezizomycotina</taxon>
        <taxon>Sordariomycetes</taxon>
        <taxon>Xylariomycetidae</taxon>
        <taxon>Xylariales</taxon>
        <taxon>Diatrypaceae</taxon>
        <taxon>Diatrype</taxon>
    </lineage>
</organism>
<dbReference type="PANTHER" id="PTHR47782">
    <property type="entry name" value="ZN(II)2CYS6 TRANSCRIPTION FACTOR (EUROFUNG)-RELATED"/>
    <property type="match status" value="1"/>
</dbReference>
<dbReference type="GO" id="GO:0005634">
    <property type="term" value="C:nucleus"/>
    <property type="evidence" value="ECO:0007669"/>
    <property type="project" value="UniProtKB-SubCell"/>
</dbReference>
<keyword evidence="4" id="KW-0805">Transcription regulation</keyword>
<evidence type="ECO:0000256" key="2">
    <source>
        <dbReference type="ARBA" id="ARBA00022723"/>
    </source>
</evidence>
<feature type="compositionally biased region" description="Polar residues" evidence="8">
    <location>
        <begin position="780"/>
        <end position="791"/>
    </location>
</feature>
<comment type="subcellular location">
    <subcellularLocation>
        <location evidence="1">Nucleus</location>
    </subcellularLocation>
</comment>
<dbReference type="Gene3D" id="4.10.240.10">
    <property type="entry name" value="Zn(2)-C6 fungal-type DNA-binding domain"/>
    <property type="match status" value="1"/>
</dbReference>
<dbReference type="GO" id="GO:0045944">
    <property type="term" value="P:positive regulation of transcription by RNA polymerase II"/>
    <property type="evidence" value="ECO:0007669"/>
    <property type="project" value="TreeGrafter"/>
</dbReference>